<name>A0A1A8ZZH4_9ACTN</name>
<dbReference type="CDD" id="cd06260">
    <property type="entry name" value="DUF820-like"/>
    <property type="match status" value="1"/>
</dbReference>
<dbReference type="SUPFAM" id="SSF52980">
    <property type="entry name" value="Restriction endonuclease-like"/>
    <property type="match status" value="1"/>
</dbReference>
<dbReference type="InterPro" id="IPR008538">
    <property type="entry name" value="Uma2"/>
</dbReference>
<keyword evidence="2" id="KW-0378">Hydrolase</keyword>
<keyword evidence="3" id="KW-1185">Reference proteome</keyword>
<dbReference type="Proteomes" id="UP000199385">
    <property type="component" value="Chromosome I"/>
</dbReference>
<evidence type="ECO:0000313" key="2">
    <source>
        <dbReference type="EMBL" id="SBT49291.1"/>
    </source>
</evidence>
<dbReference type="InterPro" id="IPR012296">
    <property type="entry name" value="Nuclease_put_TT1808"/>
</dbReference>
<dbReference type="RefSeq" id="WP_157740369.1">
    <property type="nucleotide sequence ID" value="NZ_LT594323.1"/>
</dbReference>
<evidence type="ECO:0000259" key="1">
    <source>
        <dbReference type="Pfam" id="PF05685"/>
    </source>
</evidence>
<feature type="domain" description="Putative restriction endonuclease" evidence="1">
    <location>
        <begin position="29"/>
        <end position="190"/>
    </location>
</feature>
<dbReference type="STRING" id="261654.GA0070611_4355"/>
<accession>A0A1A8ZZH4</accession>
<organism evidence="2 3">
    <name type="scientific">Micromonospora auratinigra</name>
    <dbReference type="NCBI Taxonomy" id="261654"/>
    <lineage>
        <taxon>Bacteria</taxon>
        <taxon>Bacillati</taxon>
        <taxon>Actinomycetota</taxon>
        <taxon>Actinomycetes</taxon>
        <taxon>Micromonosporales</taxon>
        <taxon>Micromonosporaceae</taxon>
        <taxon>Micromonospora</taxon>
    </lineage>
</organism>
<reference evidence="3" key="1">
    <citation type="submission" date="2016-06" db="EMBL/GenBank/DDBJ databases">
        <authorList>
            <person name="Varghese N."/>
            <person name="Submissions Spin"/>
        </authorList>
    </citation>
    <scope>NUCLEOTIDE SEQUENCE [LARGE SCALE GENOMIC DNA]</scope>
    <source>
        <strain evidence="3">DSM 44815</strain>
    </source>
</reference>
<dbReference type="OrthoDB" id="9799703at2"/>
<dbReference type="PATRIC" id="fig|261654.4.peg.4420"/>
<dbReference type="InterPro" id="IPR011335">
    <property type="entry name" value="Restrct_endonuc-II-like"/>
</dbReference>
<proteinExistence type="predicted"/>
<dbReference type="EMBL" id="LT594323">
    <property type="protein sequence ID" value="SBT49291.1"/>
    <property type="molecule type" value="Genomic_DNA"/>
</dbReference>
<keyword evidence="2" id="KW-0255">Endonuclease</keyword>
<dbReference type="AlphaFoldDB" id="A0A1A8ZZH4"/>
<dbReference type="Gene3D" id="3.90.1570.10">
    <property type="entry name" value="tt1808, chain A"/>
    <property type="match status" value="1"/>
</dbReference>
<gene>
    <name evidence="2" type="ORF">GA0070611_4355</name>
</gene>
<keyword evidence="2" id="KW-0540">Nuclease</keyword>
<protein>
    <submittedName>
        <fullName evidence="2">Putative restriction endonuclease</fullName>
    </submittedName>
</protein>
<evidence type="ECO:0000313" key="3">
    <source>
        <dbReference type="Proteomes" id="UP000199385"/>
    </source>
</evidence>
<dbReference type="Pfam" id="PF05685">
    <property type="entry name" value="Uma2"/>
    <property type="match status" value="1"/>
</dbReference>
<sequence>MLSQVSDPLVDLAGRWTTTLADAHLPVRELAGARHECVDGRLVIGPWLGAAESFAMASLATLLIPAAEAAGRHVYGRVNLTFGPALWIQPDITVLHTLPAGDAEDRWVPAGYCTMAVEVLPRGGPRRTPVDRSRRCAAGGVPYFLRVEVGPEQAVVELLTLTPAAGRYARTARASGGHRLRSDLPFPIDLDPADLLP</sequence>
<dbReference type="GO" id="GO:0004519">
    <property type="term" value="F:endonuclease activity"/>
    <property type="evidence" value="ECO:0007669"/>
    <property type="project" value="UniProtKB-KW"/>
</dbReference>